<dbReference type="PANTHER" id="PTHR46229:SF4">
    <property type="entry name" value="ACID STRESS PROTEIN IBAG"/>
    <property type="match status" value="1"/>
</dbReference>
<keyword evidence="4" id="KW-1185">Reference proteome</keyword>
<proteinExistence type="inferred from homology"/>
<name>A0A0K2BKD3_9GAMM</name>
<gene>
    <name evidence="3" type="primary">bolA</name>
    <name evidence="3" type="ORF">AB162_026</name>
</gene>
<dbReference type="Proteomes" id="UP000056466">
    <property type="component" value="Chromosome"/>
</dbReference>
<evidence type="ECO:0000313" key="4">
    <source>
        <dbReference type="Proteomes" id="UP000056466"/>
    </source>
</evidence>
<dbReference type="InterPro" id="IPR002634">
    <property type="entry name" value="BolA"/>
</dbReference>
<dbReference type="GO" id="GO:0003677">
    <property type="term" value="F:DNA binding"/>
    <property type="evidence" value="ECO:0007669"/>
    <property type="project" value="UniProtKB-KW"/>
</dbReference>
<reference evidence="3 4" key="1">
    <citation type="submission" date="2015-06" db="EMBL/GenBank/DDBJ databases">
        <title>Lineage-specific patterns of genome deterioration in obligate symbionts.</title>
        <authorList>
            <person name="Bennett G.M."/>
            <person name="McCutcheon J.P."/>
            <person name="McDonald B.R."/>
            <person name="Moran N.A."/>
        </authorList>
    </citation>
    <scope>NUCLEOTIDE SEQUENCE [LARGE SCALE GENOMIC DNA]</scope>
    <source>
        <strain evidence="3 4">B-GSS</strain>
    </source>
</reference>
<comment type="similarity">
    <text evidence="1 2">Belongs to the BolA/IbaG family.</text>
</comment>
<evidence type="ECO:0000256" key="2">
    <source>
        <dbReference type="RuleBase" id="RU003860"/>
    </source>
</evidence>
<dbReference type="PIRSF" id="PIRSF003113">
    <property type="entry name" value="BolA"/>
    <property type="match status" value="1"/>
</dbReference>
<keyword evidence="3" id="KW-0238">DNA-binding</keyword>
<sequence>MNCKLKIMTTNEIKNLLMSMLTLDEVYVSSNVNHIQIIAISKQFTGMSRVKKQQIIYAPLIKYIANNSIHSISIKAYSPEEWQIYSKFI</sequence>
<organism evidence="3 4">
    <name type="scientific">Candidatus Palibaumannia cicadellinicola</name>
    <dbReference type="NCBI Taxonomy" id="186490"/>
    <lineage>
        <taxon>Bacteria</taxon>
        <taxon>Pseudomonadati</taxon>
        <taxon>Pseudomonadota</taxon>
        <taxon>Gammaproteobacteria</taxon>
        <taxon>Candidatus Palibaumannia</taxon>
    </lineage>
</organism>
<dbReference type="Gene3D" id="3.30.300.90">
    <property type="entry name" value="BolA-like"/>
    <property type="match status" value="1"/>
</dbReference>
<dbReference type="SUPFAM" id="SSF82657">
    <property type="entry name" value="BolA-like"/>
    <property type="match status" value="1"/>
</dbReference>
<dbReference type="InterPro" id="IPR050961">
    <property type="entry name" value="BolA/IbaG_stress_morph_reg"/>
</dbReference>
<dbReference type="InterPro" id="IPR036065">
    <property type="entry name" value="BolA-like_sf"/>
</dbReference>
<dbReference type="Pfam" id="PF01722">
    <property type="entry name" value="BolA"/>
    <property type="match status" value="1"/>
</dbReference>
<evidence type="ECO:0000313" key="3">
    <source>
        <dbReference type="EMBL" id="AKZ65654.1"/>
    </source>
</evidence>
<dbReference type="PANTHER" id="PTHR46229">
    <property type="entry name" value="BOLA TRANSCRIPTION REGULATOR"/>
    <property type="match status" value="1"/>
</dbReference>
<dbReference type="AlphaFoldDB" id="A0A0K2BKD3"/>
<evidence type="ECO:0000256" key="1">
    <source>
        <dbReference type="ARBA" id="ARBA00005578"/>
    </source>
</evidence>
<dbReference type="EMBL" id="CP011787">
    <property type="protein sequence ID" value="AKZ65654.1"/>
    <property type="molecule type" value="Genomic_DNA"/>
</dbReference>
<dbReference type="KEGG" id="bcig:AB162_026"/>
<protein>
    <submittedName>
        <fullName evidence="3">BolA DNA-binding transcriptional dual regulator</fullName>
    </submittedName>
</protein>
<accession>A0A0K2BKD3</accession>